<dbReference type="Gene3D" id="3.10.450.530">
    <property type="entry name" value="Ribonuclease toxin, BrnT, of type II toxin-antitoxin system"/>
    <property type="match status" value="1"/>
</dbReference>
<dbReference type="InterPro" id="IPR038573">
    <property type="entry name" value="BrnT_sf"/>
</dbReference>
<reference evidence="3" key="1">
    <citation type="submission" date="2016-10" db="EMBL/GenBank/DDBJ databases">
        <authorList>
            <person name="Chevignon G."/>
        </authorList>
    </citation>
    <scope>NUCLEOTIDE SEQUENCE [LARGE SCALE GENOMIC DNA]</scope>
    <source>
        <strain evidence="3">ZA17</strain>
    </source>
</reference>
<dbReference type="InterPro" id="IPR007460">
    <property type="entry name" value="BrnT_toxin"/>
</dbReference>
<dbReference type="EMBL" id="CP017613">
    <property type="protein sequence ID" value="ATW34496.1"/>
    <property type="molecule type" value="Genomic_DNA"/>
</dbReference>
<name>A0A2D3TFA5_9ENTR</name>
<protein>
    <recommendedName>
        <fullName evidence="4">BrnT family toxin</fullName>
    </recommendedName>
</protein>
<evidence type="ECO:0000313" key="2">
    <source>
        <dbReference type="EMBL" id="ATW34496.1"/>
    </source>
</evidence>
<dbReference type="Pfam" id="PF04365">
    <property type="entry name" value="BrnT_toxin"/>
    <property type="match status" value="1"/>
</dbReference>
<proteinExistence type="predicted"/>
<gene>
    <name evidence="1" type="ORF">BJP43_08225</name>
    <name evidence="2" type="ORF">BJP43_09775</name>
</gene>
<sequence length="83" mass="10081">MNQRKHGVSFEEAMQVFNDPFHITRQDRTEKGDLRWQTIGMSDRIIILLVAHTWNDENKEEHIRIISARRTTRIERKMYEQMP</sequence>
<organism evidence="2 3">
    <name type="scientific">Candidatus Williamhamiltonella defendens</name>
    <dbReference type="NCBI Taxonomy" id="138072"/>
    <lineage>
        <taxon>Bacteria</taxon>
        <taxon>Pseudomonadati</taxon>
        <taxon>Pseudomonadota</taxon>
        <taxon>Gammaproteobacteria</taxon>
        <taxon>Enterobacterales</taxon>
        <taxon>Enterobacteriaceae</taxon>
        <taxon>aphid secondary symbionts</taxon>
        <taxon>Candidatus Williamhamiltonella</taxon>
    </lineage>
</organism>
<evidence type="ECO:0008006" key="4">
    <source>
        <dbReference type="Google" id="ProtNLM"/>
    </source>
</evidence>
<evidence type="ECO:0000313" key="3">
    <source>
        <dbReference type="Proteomes" id="UP000229055"/>
    </source>
</evidence>
<dbReference type="EMBL" id="CP017613">
    <property type="protein sequence ID" value="ATW34242.1"/>
    <property type="molecule type" value="Genomic_DNA"/>
</dbReference>
<reference evidence="3" key="2">
    <citation type="submission" date="2017-11" db="EMBL/GenBank/DDBJ databases">
        <title>PacBio sequencing of new strain of the secondary endosymbiont Candidatus Hamiltonella defensa.</title>
        <authorList>
            <person name="Strand M.R."/>
            <person name="Oliver K."/>
        </authorList>
    </citation>
    <scope>NUCLEOTIDE SEQUENCE [LARGE SCALE GENOMIC DNA]</scope>
    <source>
        <strain evidence="3">ZA17</strain>
    </source>
</reference>
<reference evidence="2" key="3">
    <citation type="journal article" date="2018" name="Genome Biol. Evol.">
        <title>Culture-Facilitated Comparative Genomics of the Facultative Symbiont Hamiltonella defensa.</title>
        <authorList>
            <person name="Chevignon G."/>
            <person name="Boyd B.M."/>
            <person name="Brandt J.W."/>
            <person name="Oliver K.M."/>
            <person name="Strand M.R."/>
        </authorList>
    </citation>
    <scope>NUCLEOTIDE SEQUENCE</scope>
    <source>
        <strain evidence="2">ZA17</strain>
    </source>
</reference>
<dbReference type="AlphaFoldDB" id="A0A2D3TFA5"/>
<dbReference type="RefSeq" id="WP_100096837.1">
    <property type="nucleotide sequence ID" value="NZ_CP017613.1"/>
</dbReference>
<dbReference type="Proteomes" id="UP000229055">
    <property type="component" value="Chromosome"/>
</dbReference>
<evidence type="ECO:0000313" key="1">
    <source>
        <dbReference type="EMBL" id="ATW34242.1"/>
    </source>
</evidence>
<accession>A0A2D3TFA5</accession>